<name>A0A836BSL4_9CHLO</name>
<protein>
    <submittedName>
        <fullName evidence="2">Uncharacterized protein</fullName>
    </submittedName>
</protein>
<dbReference type="EMBL" id="JAEHOE010000121">
    <property type="protein sequence ID" value="KAG2485893.1"/>
    <property type="molecule type" value="Genomic_DNA"/>
</dbReference>
<evidence type="ECO:0000313" key="3">
    <source>
        <dbReference type="Proteomes" id="UP000612055"/>
    </source>
</evidence>
<organism evidence="2 3">
    <name type="scientific">Edaphochlamys debaryana</name>
    <dbReference type="NCBI Taxonomy" id="47281"/>
    <lineage>
        <taxon>Eukaryota</taxon>
        <taxon>Viridiplantae</taxon>
        <taxon>Chlorophyta</taxon>
        <taxon>core chlorophytes</taxon>
        <taxon>Chlorophyceae</taxon>
        <taxon>CS clade</taxon>
        <taxon>Chlamydomonadales</taxon>
        <taxon>Chlamydomonadales incertae sedis</taxon>
        <taxon>Edaphochlamys</taxon>
    </lineage>
</organism>
<evidence type="ECO:0000256" key="1">
    <source>
        <dbReference type="SAM" id="MobiDB-lite"/>
    </source>
</evidence>
<feature type="region of interest" description="Disordered" evidence="1">
    <location>
        <begin position="1"/>
        <end position="29"/>
    </location>
</feature>
<keyword evidence="3" id="KW-1185">Reference proteome</keyword>
<feature type="compositionally biased region" description="Polar residues" evidence="1">
    <location>
        <begin position="1"/>
        <end position="17"/>
    </location>
</feature>
<evidence type="ECO:0000313" key="2">
    <source>
        <dbReference type="EMBL" id="KAG2485893.1"/>
    </source>
</evidence>
<gene>
    <name evidence="2" type="ORF">HYH03_015474</name>
</gene>
<sequence length="70" mass="7071">MSNQLQGSVRTLTKTSGAQPEAAATPAALAQTTSPAFAASATFPAIASWPTPSEAPIAPASTVPSTRRFQ</sequence>
<dbReference type="AlphaFoldDB" id="A0A836BSL4"/>
<feature type="region of interest" description="Disordered" evidence="1">
    <location>
        <begin position="48"/>
        <end position="70"/>
    </location>
</feature>
<accession>A0A836BSL4</accession>
<dbReference type="Proteomes" id="UP000612055">
    <property type="component" value="Unassembled WGS sequence"/>
</dbReference>
<reference evidence="2" key="1">
    <citation type="journal article" date="2020" name="bioRxiv">
        <title>Comparative genomics of Chlamydomonas.</title>
        <authorList>
            <person name="Craig R.J."/>
            <person name="Hasan A.R."/>
            <person name="Ness R.W."/>
            <person name="Keightley P.D."/>
        </authorList>
    </citation>
    <scope>NUCLEOTIDE SEQUENCE</scope>
    <source>
        <strain evidence="2">CCAP 11/70</strain>
    </source>
</reference>
<comment type="caution">
    <text evidence="2">The sequence shown here is derived from an EMBL/GenBank/DDBJ whole genome shotgun (WGS) entry which is preliminary data.</text>
</comment>
<feature type="compositionally biased region" description="Low complexity" evidence="1">
    <location>
        <begin position="18"/>
        <end position="29"/>
    </location>
</feature>
<proteinExistence type="predicted"/>